<dbReference type="RefSeq" id="WP_183351018.1">
    <property type="nucleotide sequence ID" value="NZ_JACHEO010000011.1"/>
</dbReference>
<organism evidence="9 10">
    <name type="scientific">Desulfoprunum benzoelyticum</name>
    <dbReference type="NCBI Taxonomy" id="1506996"/>
    <lineage>
        <taxon>Bacteria</taxon>
        <taxon>Pseudomonadati</taxon>
        <taxon>Thermodesulfobacteriota</taxon>
        <taxon>Desulfobulbia</taxon>
        <taxon>Desulfobulbales</taxon>
        <taxon>Desulfobulbaceae</taxon>
        <taxon>Desulfoprunum</taxon>
    </lineage>
</organism>
<dbReference type="Pfam" id="PF00254">
    <property type="entry name" value="FKBP_C"/>
    <property type="match status" value="1"/>
</dbReference>
<gene>
    <name evidence="9" type="ORF">HNQ81_002091</name>
</gene>
<dbReference type="PROSITE" id="PS50059">
    <property type="entry name" value="FKBP_PPIASE"/>
    <property type="match status" value="1"/>
</dbReference>
<comment type="similarity">
    <text evidence="2 6">Belongs to the FKBP-type PPIase family.</text>
</comment>
<dbReference type="Pfam" id="PF01346">
    <property type="entry name" value="FKBP_N"/>
    <property type="match status" value="1"/>
</dbReference>
<keyword evidence="7" id="KW-0732">Signal</keyword>
<dbReference type="GO" id="GO:0003755">
    <property type="term" value="F:peptidyl-prolyl cis-trans isomerase activity"/>
    <property type="evidence" value="ECO:0007669"/>
    <property type="project" value="UniProtKB-UniRule"/>
</dbReference>
<dbReference type="SUPFAM" id="SSF54534">
    <property type="entry name" value="FKBP-like"/>
    <property type="match status" value="1"/>
</dbReference>
<evidence type="ECO:0000259" key="8">
    <source>
        <dbReference type="PROSITE" id="PS50059"/>
    </source>
</evidence>
<reference evidence="9 10" key="1">
    <citation type="submission" date="2020-08" db="EMBL/GenBank/DDBJ databases">
        <title>Genomic Encyclopedia of Type Strains, Phase IV (KMG-IV): sequencing the most valuable type-strain genomes for metagenomic binning, comparative biology and taxonomic classification.</title>
        <authorList>
            <person name="Goeker M."/>
        </authorList>
    </citation>
    <scope>NUCLEOTIDE SEQUENCE [LARGE SCALE GENOMIC DNA]</scope>
    <source>
        <strain evidence="9 10">DSM 28570</strain>
    </source>
</reference>
<proteinExistence type="inferred from homology"/>
<dbReference type="PANTHER" id="PTHR43811:SF19">
    <property type="entry name" value="39 KDA FK506-BINDING NUCLEAR PROTEIN"/>
    <property type="match status" value="1"/>
</dbReference>
<dbReference type="Gene3D" id="3.10.50.40">
    <property type="match status" value="1"/>
</dbReference>
<evidence type="ECO:0000313" key="9">
    <source>
        <dbReference type="EMBL" id="MBB5348356.1"/>
    </source>
</evidence>
<evidence type="ECO:0000313" key="10">
    <source>
        <dbReference type="Proteomes" id="UP000539642"/>
    </source>
</evidence>
<dbReference type="PANTHER" id="PTHR43811">
    <property type="entry name" value="FKBP-TYPE PEPTIDYL-PROLYL CIS-TRANS ISOMERASE FKPA"/>
    <property type="match status" value="1"/>
</dbReference>
<dbReference type="InterPro" id="IPR000774">
    <property type="entry name" value="PPIase_FKBP_N"/>
</dbReference>
<accession>A0A840UU44</accession>
<dbReference type="FunFam" id="3.10.50.40:FF:000006">
    <property type="entry name" value="Peptidyl-prolyl cis-trans isomerase"/>
    <property type="match status" value="1"/>
</dbReference>
<evidence type="ECO:0000256" key="2">
    <source>
        <dbReference type="ARBA" id="ARBA00006577"/>
    </source>
</evidence>
<keyword evidence="10" id="KW-1185">Reference proteome</keyword>
<dbReference type="AlphaFoldDB" id="A0A840UU44"/>
<comment type="catalytic activity">
    <reaction evidence="1 5 6">
        <text>[protein]-peptidylproline (omega=180) = [protein]-peptidylproline (omega=0)</text>
        <dbReference type="Rhea" id="RHEA:16237"/>
        <dbReference type="Rhea" id="RHEA-COMP:10747"/>
        <dbReference type="Rhea" id="RHEA-COMP:10748"/>
        <dbReference type="ChEBI" id="CHEBI:83833"/>
        <dbReference type="ChEBI" id="CHEBI:83834"/>
        <dbReference type="EC" id="5.2.1.8"/>
    </reaction>
</comment>
<evidence type="ECO:0000256" key="7">
    <source>
        <dbReference type="SAM" id="SignalP"/>
    </source>
</evidence>
<evidence type="ECO:0000256" key="1">
    <source>
        <dbReference type="ARBA" id="ARBA00000971"/>
    </source>
</evidence>
<dbReference type="InterPro" id="IPR036944">
    <property type="entry name" value="PPIase_FKBP_N_sf"/>
</dbReference>
<evidence type="ECO:0000256" key="3">
    <source>
        <dbReference type="ARBA" id="ARBA00023110"/>
    </source>
</evidence>
<sequence>MKRIILLIAVSLLCGGPMAVVAAEQAKEAGKLSTFQEKLSYSMGLDVGTYFKGMGDDIAIDTLMKGIQDAYGGSEKLLTEEEIAAVQKEYAEKMQARQAQKMKELQEKNKKAGLAFLEENKKKKGVVVTKSGLQYEVLKQGDGPKPKATDTVKVDYVGTLVDGKEFDNSIKRGEPAVFSVGQVIPGWSEALQLMNVGSKYKIVIPSDLAYGDNGAPPVIEPGAVLVFEVDLRSIEQPAAKK</sequence>
<comment type="caution">
    <text evidence="9">The sequence shown here is derived from an EMBL/GenBank/DDBJ whole genome shotgun (WGS) entry which is preliminary data.</text>
</comment>
<name>A0A840UU44_9BACT</name>
<protein>
    <recommendedName>
        <fullName evidence="6">Peptidyl-prolyl cis-trans isomerase</fullName>
        <ecNumber evidence="6">5.2.1.8</ecNumber>
    </recommendedName>
</protein>
<feature type="chain" id="PRO_5032536127" description="Peptidyl-prolyl cis-trans isomerase" evidence="7">
    <location>
        <begin position="23"/>
        <end position="241"/>
    </location>
</feature>
<keyword evidence="3 5" id="KW-0697">Rotamase</keyword>
<evidence type="ECO:0000256" key="4">
    <source>
        <dbReference type="ARBA" id="ARBA00023235"/>
    </source>
</evidence>
<keyword evidence="4 5" id="KW-0413">Isomerase</keyword>
<dbReference type="EC" id="5.2.1.8" evidence="6"/>
<dbReference type="InterPro" id="IPR001179">
    <property type="entry name" value="PPIase_FKBP_dom"/>
</dbReference>
<feature type="domain" description="PPIase FKBP-type" evidence="8">
    <location>
        <begin position="149"/>
        <end position="235"/>
    </location>
</feature>
<dbReference type="InterPro" id="IPR046357">
    <property type="entry name" value="PPIase_dom_sf"/>
</dbReference>
<dbReference type="EMBL" id="JACHEO010000011">
    <property type="protein sequence ID" value="MBB5348356.1"/>
    <property type="molecule type" value="Genomic_DNA"/>
</dbReference>
<dbReference type="Gene3D" id="1.10.287.460">
    <property type="entry name" value="Peptidyl-prolyl cis-trans isomerase, FKBP-type, N-terminal domain"/>
    <property type="match status" value="1"/>
</dbReference>
<dbReference type="Proteomes" id="UP000539642">
    <property type="component" value="Unassembled WGS sequence"/>
</dbReference>
<feature type="signal peptide" evidence="7">
    <location>
        <begin position="1"/>
        <end position="22"/>
    </location>
</feature>
<evidence type="ECO:0000256" key="6">
    <source>
        <dbReference type="RuleBase" id="RU003915"/>
    </source>
</evidence>
<dbReference type="GO" id="GO:0006457">
    <property type="term" value="P:protein folding"/>
    <property type="evidence" value="ECO:0007669"/>
    <property type="project" value="InterPro"/>
</dbReference>
<evidence type="ECO:0000256" key="5">
    <source>
        <dbReference type="PROSITE-ProRule" id="PRU00277"/>
    </source>
</evidence>